<sequence length="188" mass="21627">MSKRFFRLKEDVHAPGRWHLGDPVNRHGYEIDDPRDFNEGRPVQLKERLSVPIEYAGRPLDFTLTALSVPIVHIKVAALLAERAPYDIQLMPVDVPGHPDQYLIWVATKLIRCIDEKASKVQLWMPEEGLPEKVGQYYAVDHLRIDRMKVGEVQVFRTEGWPLALIVSENIREGLDQMDATGMKFEEV</sequence>
<dbReference type="EMBL" id="FOIJ01000010">
    <property type="protein sequence ID" value="SEU21835.1"/>
    <property type="molecule type" value="Genomic_DNA"/>
</dbReference>
<accession>A0A1I0KCP9</accession>
<protein>
    <recommendedName>
        <fullName evidence="1">Immunity MXAN-0049 protein domain-containing protein</fullName>
    </recommendedName>
</protein>
<reference evidence="3" key="1">
    <citation type="submission" date="2016-10" db="EMBL/GenBank/DDBJ databases">
        <authorList>
            <person name="Varghese N."/>
            <person name="Submissions S."/>
        </authorList>
    </citation>
    <scope>NUCLEOTIDE SEQUENCE [LARGE SCALE GENOMIC DNA]</scope>
    <source>
        <strain evidence="3">DSM 16858</strain>
    </source>
</reference>
<dbReference type="Proteomes" id="UP000199181">
    <property type="component" value="Unassembled WGS sequence"/>
</dbReference>
<name>A0A1I0KCP9_9BACT</name>
<dbReference type="RefSeq" id="WP_093522898.1">
    <property type="nucleotide sequence ID" value="NZ_FOIJ01000010.1"/>
</dbReference>
<keyword evidence="3" id="KW-1185">Reference proteome</keyword>
<dbReference type="Pfam" id="PF07791">
    <property type="entry name" value="Imm11"/>
    <property type="match status" value="1"/>
</dbReference>
<evidence type="ECO:0000313" key="2">
    <source>
        <dbReference type="EMBL" id="SEU21835.1"/>
    </source>
</evidence>
<evidence type="ECO:0000259" key="1">
    <source>
        <dbReference type="Pfam" id="PF07791"/>
    </source>
</evidence>
<dbReference type="AlphaFoldDB" id="A0A1I0KCP9"/>
<gene>
    <name evidence="2" type="ORF">SAMN05443639_11056</name>
</gene>
<proteinExistence type="predicted"/>
<feature type="domain" description="Immunity MXAN-0049 protein" evidence="1">
    <location>
        <begin position="98"/>
        <end position="188"/>
    </location>
</feature>
<dbReference type="InterPro" id="IPR012433">
    <property type="entry name" value="Imm11"/>
</dbReference>
<evidence type="ECO:0000313" key="3">
    <source>
        <dbReference type="Proteomes" id="UP000199181"/>
    </source>
</evidence>
<organism evidence="2 3">
    <name type="scientific">Stigmatella erecta</name>
    <dbReference type="NCBI Taxonomy" id="83460"/>
    <lineage>
        <taxon>Bacteria</taxon>
        <taxon>Pseudomonadati</taxon>
        <taxon>Myxococcota</taxon>
        <taxon>Myxococcia</taxon>
        <taxon>Myxococcales</taxon>
        <taxon>Cystobacterineae</taxon>
        <taxon>Archangiaceae</taxon>
        <taxon>Stigmatella</taxon>
    </lineage>
</organism>